<accession>A0A8X6T981</accession>
<evidence type="ECO:0000313" key="1">
    <source>
        <dbReference type="EMBL" id="GFS89292.1"/>
    </source>
</evidence>
<evidence type="ECO:0000313" key="2">
    <source>
        <dbReference type="Proteomes" id="UP000887013"/>
    </source>
</evidence>
<sequence>MFRGCDSRRSRRAAAISNFGGFRVECVVSKCFTGLRFSDVFRDCASQTGQLREYGSRLANVRLRFCRGAYEPLKLRALFVSE</sequence>
<comment type="caution">
    <text evidence="1">The sequence shown here is derived from an EMBL/GenBank/DDBJ whole genome shotgun (WGS) entry which is preliminary data.</text>
</comment>
<proteinExistence type="predicted"/>
<keyword evidence="2" id="KW-1185">Reference proteome</keyword>
<dbReference type="EMBL" id="BMAW01099299">
    <property type="protein sequence ID" value="GFS89292.1"/>
    <property type="molecule type" value="Genomic_DNA"/>
</dbReference>
<organism evidence="1 2">
    <name type="scientific">Nephila pilipes</name>
    <name type="common">Giant wood spider</name>
    <name type="synonym">Nephila maculata</name>
    <dbReference type="NCBI Taxonomy" id="299642"/>
    <lineage>
        <taxon>Eukaryota</taxon>
        <taxon>Metazoa</taxon>
        <taxon>Ecdysozoa</taxon>
        <taxon>Arthropoda</taxon>
        <taxon>Chelicerata</taxon>
        <taxon>Arachnida</taxon>
        <taxon>Araneae</taxon>
        <taxon>Araneomorphae</taxon>
        <taxon>Entelegynae</taxon>
        <taxon>Araneoidea</taxon>
        <taxon>Nephilidae</taxon>
        <taxon>Nephila</taxon>
    </lineage>
</organism>
<name>A0A8X6T981_NEPPI</name>
<dbReference type="Proteomes" id="UP000887013">
    <property type="component" value="Unassembled WGS sequence"/>
</dbReference>
<protein>
    <submittedName>
        <fullName evidence="1">Uncharacterized protein</fullName>
    </submittedName>
</protein>
<dbReference type="AlphaFoldDB" id="A0A8X6T981"/>
<reference evidence="1" key="1">
    <citation type="submission" date="2020-08" db="EMBL/GenBank/DDBJ databases">
        <title>Multicomponent nature underlies the extraordinary mechanical properties of spider dragline silk.</title>
        <authorList>
            <person name="Kono N."/>
            <person name="Nakamura H."/>
            <person name="Mori M."/>
            <person name="Yoshida Y."/>
            <person name="Ohtoshi R."/>
            <person name="Malay A.D."/>
            <person name="Moran D.A.P."/>
            <person name="Tomita M."/>
            <person name="Numata K."/>
            <person name="Arakawa K."/>
        </authorList>
    </citation>
    <scope>NUCLEOTIDE SEQUENCE</scope>
</reference>
<gene>
    <name evidence="1" type="ORF">NPIL_98391</name>
</gene>